<reference evidence="3 4" key="1">
    <citation type="journal article" date="2024" name="Science">
        <title>Giant polyketide synthase enzymes in the biosynthesis of giant marine polyether toxins.</title>
        <authorList>
            <person name="Fallon T.R."/>
            <person name="Shende V.V."/>
            <person name="Wierzbicki I.H."/>
            <person name="Pendleton A.L."/>
            <person name="Watervoot N.F."/>
            <person name="Auber R.P."/>
            <person name="Gonzalez D.J."/>
            <person name="Wisecaver J.H."/>
            <person name="Moore B.S."/>
        </authorList>
    </citation>
    <scope>NUCLEOTIDE SEQUENCE [LARGE SCALE GENOMIC DNA]</scope>
    <source>
        <strain evidence="3 4">12B1</strain>
    </source>
</reference>
<sequence length="365" mass="39855">MLYTASTRRTCVWRRWSEWFQPSHQFFESGSQADRSSKCRQRSAAGGVATARASPAPAGRPVCTRAEGKSVAAELSKGFECRLARERSSSPSKPFHGIGSTVPAEHLVKPEGRHHETHVPIAKHSPRLDAEGNLVRTAAADVAEPAMVPPSVNANLAMSERLGGVVETLLELANATRATHHAVEDMTLEVRNHMTVELMEAFGLMSEELHVMNQSIVEVLEAQHDQTRLHASENARSTEGSIPAVQSMQRDMAQMNTKCFDRMDALSHDIRKLEVTLASTAKQVGAISTELSQLQSKLLGQLESSLSLQAEAKAAQAKTQEQLAGMKGQGVGNTYTALIVSAQALVLAAFLFYQRIAQKRRDHFL</sequence>
<evidence type="ECO:0000313" key="3">
    <source>
        <dbReference type="EMBL" id="KAL1527917.1"/>
    </source>
</evidence>
<feature type="transmembrane region" description="Helical" evidence="2">
    <location>
        <begin position="335"/>
        <end position="353"/>
    </location>
</feature>
<keyword evidence="4" id="KW-1185">Reference proteome</keyword>
<keyword evidence="2" id="KW-1133">Transmembrane helix</keyword>
<dbReference type="Proteomes" id="UP001515480">
    <property type="component" value="Unassembled WGS sequence"/>
</dbReference>
<gene>
    <name evidence="3" type="ORF">AB1Y20_009290</name>
</gene>
<keyword evidence="2" id="KW-0472">Membrane</keyword>
<organism evidence="3 4">
    <name type="scientific">Prymnesium parvum</name>
    <name type="common">Toxic golden alga</name>
    <dbReference type="NCBI Taxonomy" id="97485"/>
    <lineage>
        <taxon>Eukaryota</taxon>
        <taxon>Haptista</taxon>
        <taxon>Haptophyta</taxon>
        <taxon>Prymnesiophyceae</taxon>
        <taxon>Prymnesiales</taxon>
        <taxon>Prymnesiaceae</taxon>
        <taxon>Prymnesium</taxon>
    </lineage>
</organism>
<dbReference type="AlphaFoldDB" id="A0AB34K3F0"/>
<feature type="region of interest" description="Disordered" evidence="1">
    <location>
        <begin position="30"/>
        <end position="61"/>
    </location>
</feature>
<evidence type="ECO:0000256" key="1">
    <source>
        <dbReference type="SAM" id="MobiDB-lite"/>
    </source>
</evidence>
<proteinExistence type="predicted"/>
<protein>
    <submittedName>
        <fullName evidence="3">Uncharacterized protein</fullName>
    </submittedName>
</protein>
<dbReference type="EMBL" id="JBGBPQ010000002">
    <property type="protein sequence ID" value="KAL1527917.1"/>
    <property type="molecule type" value="Genomic_DNA"/>
</dbReference>
<evidence type="ECO:0000256" key="2">
    <source>
        <dbReference type="SAM" id="Phobius"/>
    </source>
</evidence>
<comment type="caution">
    <text evidence="3">The sequence shown here is derived from an EMBL/GenBank/DDBJ whole genome shotgun (WGS) entry which is preliminary data.</text>
</comment>
<name>A0AB34K3F0_PRYPA</name>
<accession>A0AB34K3F0</accession>
<evidence type="ECO:0000313" key="4">
    <source>
        <dbReference type="Proteomes" id="UP001515480"/>
    </source>
</evidence>
<keyword evidence="2" id="KW-0812">Transmembrane</keyword>